<evidence type="ECO:0000256" key="5">
    <source>
        <dbReference type="ARBA" id="ARBA00023157"/>
    </source>
</evidence>
<feature type="transmembrane region" description="Helical" evidence="9">
    <location>
        <begin position="113"/>
        <end position="136"/>
    </location>
</feature>
<keyword evidence="3 7" id="KW-0245">EGF-like domain</keyword>
<dbReference type="PROSITE" id="PS50026">
    <property type="entry name" value="EGF_3"/>
    <property type="match status" value="1"/>
</dbReference>
<feature type="region of interest" description="Disordered" evidence="8">
    <location>
        <begin position="149"/>
        <end position="185"/>
    </location>
</feature>
<dbReference type="CTD" id="685"/>
<comment type="caution">
    <text evidence="7">Lacks conserved residue(s) required for the propagation of feature annotation.</text>
</comment>
<accession>A0A6P7NVS3</accession>
<reference evidence="13" key="1">
    <citation type="submission" date="2025-08" db="UniProtKB">
        <authorList>
            <consortium name="RefSeq"/>
        </authorList>
    </citation>
    <scope>IDENTIFICATION</scope>
</reference>
<evidence type="ECO:0000256" key="9">
    <source>
        <dbReference type="SAM" id="Phobius"/>
    </source>
</evidence>
<dbReference type="FunFam" id="2.10.25.10:FF:000182">
    <property type="entry name" value="Protransforming growth factor alpha"/>
    <property type="match status" value="1"/>
</dbReference>
<keyword evidence="10" id="KW-0732">Signal</keyword>
<dbReference type="InterPro" id="IPR000742">
    <property type="entry name" value="EGF"/>
</dbReference>
<dbReference type="Proteomes" id="UP000515150">
    <property type="component" value="Chromosome 12"/>
</dbReference>
<dbReference type="GeneID" id="114866442"/>
<protein>
    <submittedName>
        <fullName evidence="13">Probetacellulin</fullName>
    </submittedName>
</protein>
<dbReference type="PANTHER" id="PTHR10740">
    <property type="entry name" value="TRANSFORMING GROWTH FACTOR ALPHA"/>
    <property type="match status" value="1"/>
</dbReference>
<evidence type="ECO:0000256" key="1">
    <source>
        <dbReference type="ARBA" id="ARBA00004239"/>
    </source>
</evidence>
<feature type="signal peptide" evidence="10">
    <location>
        <begin position="1"/>
        <end position="22"/>
    </location>
</feature>
<dbReference type="OrthoDB" id="6233064at2759"/>
<evidence type="ECO:0000256" key="8">
    <source>
        <dbReference type="SAM" id="MobiDB-lite"/>
    </source>
</evidence>
<evidence type="ECO:0000256" key="6">
    <source>
        <dbReference type="ARBA" id="ARBA00023246"/>
    </source>
</evidence>
<dbReference type="RefSeq" id="XP_029024022.1">
    <property type="nucleotide sequence ID" value="XM_029168189.3"/>
</dbReference>
<keyword evidence="9" id="KW-0812">Transmembrane</keyword>
<feature type="disulfide bond" evidence="7">
    <location>
        <begin position="89"/>
        <end position="98"/>
    </location>
</feature>
<proteinExistence type="predicted"/>
<keyword evidence="9" id="KW-0472">Membrane</keyword>
<dbReference type="GO" id="GO:0051781">
    <property type="term" value="P:positive regulation of cell division"/>
    <property type="evidence" value="ECO:0007669"/>
    <property type="project" value="UniProtKB-KW"/>
</dbReference>
<keyword evidence="5 7" id="KW-1015">Disulfide bond</keyword>
<feature type="domain" description="EGF-like" evidence="11">
    <location>
        <begin position="59"/>
        <end position="99"/>
    </location>
</feature>
<dbReference type="AlphaFoldDB" id="A0A6P7NVS3"/>
<evidence type="ECO:0000256" key="2">
    <source>
        <dbReference type="ARBA" id="ARBA00022525"/>
    </source>
</evidence>
<feature type="chain" id="PRO_5027538252" evidence="10">
    <location>
        <begin position="23"/>
        <end position="185"/>
    </location>
</feature>
<evidence type="ECO:0000313" key="12">
    <source>
        <dbReference type="Proteomes" id="UP000515150"/>
    </source>
</evidence>
<dbReference type="PROSITE" id="PS00022">
    <property type="entry name" value="EGF_1"/>
    <property type="match status" value="1"/>
</dbReference>
<evidence type="ECO:0000256" key="10">
    <source>
        <dbReference type="SAM" id="SignalP"/>
    </source>
</evidence>
<keyword evidence="12" id="KW-1185">Reference proteome</keyword>
<evidence type="ECO:0000256" key="4">
    <source>
        <dbReference type="ARBA" id="ARBA00023030"/>
    </source>
</evidence>
<dbReference type="PANTHER" id="PTHR10740:SF3">
    <property type="entry name" value="PROBETACELLULIN"/>
    <property type="match status" value="1"/>
</dbReference>
<comment type="subcellular location">
    <subcellularLocation>
        <location evidence="1">Secreted</location>
        <location evidence="1">Extracellular space</location>
    </subcellularLocation>
</comment>
<dbReference type="PROSITE" id="PS01186">
    <property type="entry name" value="EGF_2"/>
    <property type="match status" value="1"/>
</dbReference>
<dbReference type="GO" id="GO:0008284">
    <property type="term" value="P:positive regulation of cell population proliferation"/>
    <property type="evidence" value="ECO:0007669"/>
    <property type="project" value="TreeGrafter"/>
</dbReference>
<evidence type="ECO:0000256" key="7">
    <source>
        <dbReference type="PROSITE-ProRule" id="PRU00076"/>
    </source>
</evidence>
<dbReference type="KEGG" id="bspl:114866442"/>
<name>A0A6P7NVS3_BETSP</name>
<dbReference type="PRINTS" id="PR00009">
    <property type="entry name" value="EGFTGF"/>
</dbReference>
<dbReference type="GO" id="GO:0045840">
    <property type="term" value="P:positive regulation of mitotic nuclear division"/>
    <property type="evidence" value="ECO:0007669"/>
    <property type="project" value="TreeGrafter"/>
</dbReference>
<dbReference type="GO" id="GO:0007173">
    <property type="term" value="P:epidermal growth factor receptor signaling pathway"/>
    <property type="evidence" value="ECO:0007669"/>
    <property type="project" value="TreeGrafter"/>
</dbReference>
<dbReference type="GO" id="GO:0005154">
    <property type="term" value="F:epidermal growth factor receptor binding"/>
    <property type="evidence" value="ECO:0007669"/>
    <property type="project" value="TreeGrafter"/>
</dbReference>
<sequence>MDVYTLCVGILTALALCKHCLAEWNSTSGSANRTLAHCRHHGNGDNCTDQPGADSGNTHFSECPEELRHYCVHGDCRYVKEQEAPSCRCQSGYVGSRCEYVDLDWRIGDKRQIIIACVIAVLVVLILLVVLICVCSHRRCRLCRTRGRRRDGEPRNGTEKVSMMDAGAAHALNPDSSEPAHADAV</sequence>
<evidence type="ECO:0000259" key="11">
    <source>
        <dbReference type="PROSITE" id="PS50026"/>
    </source>
</evidence>
<dbReference type="GO" id="GO:0008083">
    <property type="term" value="F:growth factor activity"/>
    <property type="evidence" value="ECO:0007669"/>
    <property type="project" value="UniProtKB-KW"/>
</dbReference>
<gene>
    <name evidence="13" type="primary">btc</name>
</gene>
<dbReference type="SUPFAM" id="SSF57196">
    <property type="entry name" value="EGF/Laminin"/>
    <property type="match status" value="1"/>
</dbReference>
<organism evidence="12 13">
    <name type="scientific">Betta splendens</name>
    <name type="common">Siamese fighting fish</name>
    <dbReference type="NCBI Taxonomy" id="158456"/>
    <lineage>
        <taxon>Eukaryota</taxon>
        <taxon>Metazoa</taxon>
        <taxon>Chordata</taxon>
        <taxon>Craniata</taxon>
        <taxon>Vertebrata</taxon>
        <taxon>Euteleostomi</taxon>
        <taxon>Actinopterygii</taxon>
        <taxon>Neopterygii</taxon>
        <taxon>Teleostei</taxon>
        <taxon>Neoteleostei</taxon>
        <taxon>Acanthomorphata</taxon>
        <taxon>Anabantaria</taxon>
        <taxon>Anabantiformes</taxon>
        <taxon>Anabantoidei</taxon>
        <taxon>Osphronemidae</taxon>
        <taxon>Betta</taxon>
    </lineage>
</organism>
<dbReference type="Gene3D" id="2.10.25.10">
    <property type="entry name" value="Laminin"/>
    <property type="match status" value="1"/>
</dbReference>
<keyword evidence="6" id="KW-0497">Mitogen</keyword>
<keyword evidence="2" id="KW-0964">Secreted</keyword>
<keyword evidence="4" id="KW-0339">Growth factor</keyword>
<dbReference type="GO" id="GO:0005615">
    <property type="term" value="C:extracellular space"/>
    <property type="evidence" value="ECO:0007669"/>
    <property type="project" value="TreeGrafter"/>
</dbReference>
<keyword evidence="9" id="KW-1133">Transmembrane helix</keyword>
<evidence type="ECO:0000313" key="13">
    <source>
        <dbReference type="RefSeq" id="XP_029024022.1"/>
    </source>
</evidence>
<evidence type="ECO:0000256" key="3">
    <source>
        <dbReference type="ARBA" id="ARBA00022536"/>
    </source>
</evidence>